<dbReference type="AlphaFoldDB" id="A0A848KU61"/>
<proteinExistence type="predicted"/>
<dbReference type="SUPFAM" id="SSF53720">
    <property type="entry name" value="ALDH-like"/>
    <property type="match status" value="1"/>
</dbReference>
<protein>
    <submittedName>
        <fullName evidence="3">Aldehyde dehydrogenase</fullName>
    </submittedName>
</protein>
<dbReference type="InterPro" id="IPR016161">
    <property type="entry name" value="Ald_DH/histidinol_DH"/>
</dbReference>
<dbReference type="Pfam" id="PF00171">
    <property type="entry name" value="Aldedh"/>
    <property type="match status" value="1"/>
</dbReference>
<keyword evidence="1" id="KW-0560">Oxidoreductase</keyword>
<sequence length="590" mass="62246">MDVDTFGPRPELIRPRSIAVETATASSLAAVDQAITDLAQGERRWAALSLRDRADLLDRVRALTVEHSQEWVDAALVIKGLDPASTLVGEEWISGPYALATSLHIVAESLRALARGESPLADVTFGSAAGQTTVKVLPASLYDSLLMSGFSAQVWLEPGVTREQAIADAGLAQRHPELTYGIGVVLGAGNITSITPLDTLYELIAHNRVVALKLNPITDPLLPVLSKVLAPFIELGAVRILTGGAEVGKYLVEHDGIAHVHMTGSANTHDVIVWGTGDEALERKKAGTPLLAKPVTSELGGVSPTIIIPGKWSKADIKFQAAHVATQRLHNGGYNCVASQGIILSSDWPQRDEFLAALRAAMNDAPARRAYYPGSDSRVAGARESYPDATGLGPDGGRLLVEGVTASAVEPLLSGEYFAPVLGVVELPGTGADFFRAAIATANDSFTGTLGANVVAHPKTIASIGAAEFESLVAQLRYGTIAINAWTAVGYLTPTATWGAFPGHTLDDVQSGIGVVHNAWLIARPQRTVVRGPFRPAPRSVVHAEWSLSPKPPWFVNNKTAPKTGRLLAEFAGKPSPAKLPVIVASAMRG</sequence>
<comment type="caution">
    <text evidence="3">The sequence shown here is derived from an EMBL/GenBank/DDBJ whole genome shotgun (WGS) entry which is preliminary data.</text>
</comment>
<dbReference type="EMBL" id="JABBNB010000001">
    <property type="protein sequence ID" value="NMO00033.1"/>
    <property type="molecule type" value="Genomic_DNA"/>
</dbReference>
<organism evidence="3 4">
    <name type="scientific">Gordonia asplenii</name>
    <dbReference type="NCBI Taxonomy" id="2725283"/>
    <lineage>
        <taxon>Bacteria</taxon>
        <taxon>Bacillati</taxon>
        <taxon>Actinomycetota</taxon>
        <taxon>Actinomycetes</taxon>
        <taxon>Mycobacteriales</taxon>
        <taxon>Gordoniaceae</taxon>
        <taxon>Gordonia</taxon>
    </lineage>
</organism>
<dbReference type="InterPro" id="IPR016162">
    <property type="entry name" value="Ald_DH_N"/>
</dbReference>
<dbReference type="GO" id="GO:0016620">
    <property type="term" value="F:oxidoreductase activity, acting on the aldehyde or oxo group of donors, NAD or NADP as acceptor"/>
    <property type="evidence" value="ECO:0007669"/>
    <property type="project" value="InterPro"/>
</dbReference>
<evidence type="ECO:0000259" key="2">
    <source>
        <dbReference type="Pfam" id="PF00171"/>
    </source>
</evidence>
<reference evidence="3 4" key="1">
    <citation type="submission" date="2020-04" db="EMBL/GenBank/DDBJ databases">
        <title>Gordonia sp. nov. TBRC 11910.</title>
        <authorList>
            <person name="Suriyachadkun C."/>
        </authorList>
    </citation>
    <scope>NUCLEOTIDE SEQUENCE [LARGE SCALE GENOMIC DNA]</scope>
    <source>
        <strain evidence="3 4">TBRC 11910</strain>
    </source>
</reference>
<dbReference type="Gene3D" id="3.40.309.10">
    <property type="entry name" value="Aldehyde Dehydrogenase, Chain A, domain 2"/>
    <property type="match status" value="1"/>
</dbReference>
<accession>A0A848KU61</accession>
<dbReference type="InterPro" id="IPR015590">
    <property type="entry name" value="Aldehyde_DH_dom"/>
</dbReference>
<dbReference type="InterPro" id="IPR016163">
    <property type="entry name" value="Ald_DH_C"/>
</dbReference>
<dbReference type="Gene3D" id="3.40.605.10">
    <property type="entry name" value="Aldehyde Dehydrogenase, Chain A, domain 1"/>
    <property type="match status" value="1"/>
</dbReference>
<evidence type="ECO:0000256" key="1">
    <source>
        <dbReference type="ARBA" id="ARBA00023002"/>
    </source>
</evidence>
<dbReference type="PANTHER" id="PTHR11699">
    <property type="entry name" value="ALDEHYDE DEHYDROGENASE-RELATED"/>
    <property type="match status" value="1"/>
</dbReference>
<evidence type="ECO:0000313" key="3">
    <source>
        <dbReference type="EMBL" id="NMO00033.1"/>
    </source>
</evidence>
<name>A0A848KU61_9ACTN</name>
<dbReference type="Proteomes" id="UP000550729">
    <property type="component" value="Unassembled WGS sequence"/>
</dbReference>
<keyword evidence="4" id="KW-1185">Reference proteome</keyword>
<gene>
    <name evidence="3" type="ORF">HH308_02255</name>
</gene>
<feature type="domain" description="Aldehyde dehydrogenase" evidence="2">
    <location>
        <begin position="225"/>
        <end position="365"/>
    </location>
</feature>
<evidence type="ECO:0000313" key="4">
    <source>
        <dbReference type="Proteomes" id="UP000550729"/>
    </source>
</evidence>